<keyword evidence="2 8" id="KW-1277">Toxin-antitoxin system</keyword>
<comment type="cofactor">
    <cofactor evidence="1 8">
        <name>Mg(2+)</name>
        <dbReference type="ChEBI" id="CHEBI:18420"/>
    </cofactor>
</comment>
<evidence type="ECO:0000313" key="11">
    <source>
        <dbReference type="Proteomes" id="UP000701702"/>
    </source>
</evidence>
<name>A0ABM8Y0T3_9BURK</name>
<dbReference type="CDD" id="cd18747">
    <property type="entry name" value="PIN_VapC4-5_FitB-like"/>
    <property type="match status" value="1"/>
</dbReference>
<keyword evidence="3 8" id="KW-0540">Nuclease</keyword>
<comment type="similarity">
    <text evidence="7 8">Belongs to the PINc/VapC protein family.</text>
</comment>
<dbReference type="RefSeq" id="WP_224009553.1">
    <property type="nucleotide sequence ID" value="NZ_CAJZAF010000050.1"/>
</dbReference>
<evidence type="ECO:0000256" key="7">
    <source>
        <dbReference type="ARBA" id="ARBA00038093"/>
    </source>
</evidence>
<dbReference type="EC" id="3.1.-.-" evidence="8"/>
<feature type="binding site" evidence="8">
    <location>
        <position position="10"/>
    </location>
    <ligand>
        <name>Mg(2+)</name>
        <dbReference type="ChEBI" id="CHEBI:18420"/>
    </ligand>
</feature>
<keyword evidence="4 8" id="KW-0479">Metal-binding</keyword>
<dbReference type="PANTHER" id="PTHR33653:SF1">
    <property type="entry name" value="RIBONUCLEASE VAPC2"/>
    <property type="match status" value="1"/>
</dbReference>
<evidence type="ECO:0000256" key="5">
    <source>
        <dbReference type="ARBA" id="ARBA00022801"/>
    </source>
</evidence>
<evidence type="ECO:0000256" key="8">
    <source>
        <dbReference type="HAMAP-Rule" id="MF_00265"/>
    </source>
</evidence>
<evidence type="ECO:0000313" key="10">
    <source>
        <dbReference type="EMBL" id="CAG9186344.1"/>
    </source>
</evidence>
<evidence type="ECO:0000256" key="2">
    <source>
        <dbReference type="ARBA" id="ARBA00022649"/>
    </source>
</evidence>
<dbReference type="Proteomes" id="UP000701702">
    <property type="component" value="Unassembled WGS sequence"/>
</dbReference>
<gene>
    <name evidence="10" type="primary">vapC2</name>
    <name evidence="8" type="synonym">vapC</name>
    <name evidence="10" type="ORF">LMG23994_06179</name>
</gene>
<dbReference type="GO" id="GO:0016787">
    <property type="term" value="F:hydrolase activity"/>
    <property type="evidence" value="ECO:0007669"/>
    <property type="project" value="UniProtKB-KW"/>
</dbReference>
<comment type="function">
    <text evidence="8">Toxic component of a toxin-antitoxin (TA) system. An RNase.</text>
</comment>
<keyword evidence="11" id="KW-1185">Reference proteome</keyword>
<protein>
    <recommendedName>
        <fullName evidence="8">Ribonuclease VapC</fullName>
        <shortName evidence="8">RNase VapC</shortName>
        <ecNumber evidence="8">3.1.-.-</ecNumber>
    </recommendedName>
    <alternativeName>
        <fullName evidence="8">Toxin VapC</fullName>
    </alternativeName>
</protein>
<dbReference type="PANTHER" id="PTHR33653">
    <property type="entry name" value="RIBONUCLEASE VAPC2"/>
    <property type="match status" value="1"/>
</dbReference>
<dbReference type="InterPro" id="IPR050556">
    <property type="entry name" value="Type_II_TA_system_RNase"/>
</dbReference>
<dbReference type="InterPro" id="IPR022907">
    <property type="entry name" value="VapC_family"/>
</dbReference>
<evidence type="ECO:0000256" key="6">
    <source>
        <dbReference type="ARBA" id="ARBA00022842"/>
    </source>
</evidence>
<dbReference type="InterPro" id="IPR029060">
    <property type="entry name" value="PIN-like_dom_sf"/>
</dbReference>
<dbReference type="InterPro" id="IPR002716">
    <property type="entry name" value="PIN_dom"/>
</dbReference>
<evidence type="ECO:0000256" key="4">
    <source>
        <dbReference type="ARBA" id="ARBA00022723"/>
    </source>
</evidence>
<keyword evidence="6 8" id="KW-0460">Magnesium</keyword>
<accession>A0ABM8Y0T3</accession>
<keyword evidence="8" id="KW-0800">Toxin</keyword>
<feature type="domain" description="PIN" evidence="9">
    <location>
        <begin position="8"/>
        <end position="132"/>
    </location>
</feature>
<comment type="caution">
    <text evidence="10">The sequence shown here is derived from an EMBL/GenBank/DDBJ whole genome shotgun (WGS) entry which is preliminary data.</text>
</comment>
<organism evidence="10 11">
    <name type="scientific">Cupriavidus pinatubonensis</name>
    <dbReference type="NCBI Taxonomy" id="248026"/>
    <lineage>
        <taxon>Bacteria</taxon>
        <taxon>Pseudomonadati</taxon>
        <taxon>Pseudomonadota</taxon>
        <taxon>Betaproteobacteria</taxon>
        <taxon>Burkholderiales</taxon>
        <taxon>Burkholderiaceae</taxon>
        <taxon>Cupriavidus</taxon>
    </lineage>
</organism>
<feature type="binding site" evidence="8">
    <location>
        <position position="105"/>
    </location>
    <ligand>
        <name>Mg(2+)</name>
        <dbReference type="ChEBI" id="CHEBI:18420"/>
    </ligand>
</feature>
<evidence type="ECO:0000256" key="1">
    <source>
        <dbReference type="ARBA" id="ARBA00001946"/>
    </source>
</evidence>
<evidence type="ECO:0000259" key="9">
    <source>
        <dbReference type="Pfam" id="PF01850"/>
    </source>
</evidence>
<sequence length="141" mass="15561">MVSAVSWLLDTNVISEAMRQRPDAGVMENLARYEGELAIPAPVWHELRYGWLRMPDGQRKDAVGRFVQDVVGSLSVLPYDGAAARIHAELRQSRERAGFTLPFVDGQIAAVAIAHGITLVTRNSKDFAELAGLRLANWFTA</sequence>
<keyword evidence="5 8" id="KW-0378">Hydrolase</keyword>
<dbReference type="HAMAP" id="MF_00265">
    <property type="entry name" value="VapC_Nob1"/>
    <property type="match status" value="1"/>
</dbReference>
<evidence type="ECO:0000256" key="3">
    <source>
        <dbReference type="ARBA" id="ARBA00022722"/>
    </source>
</evidence>
<dbReference type="EMBL" id="CAJZAF010000050">
    <property type="protein sequence ID" value="CAG9186344.1"/>
    <property type="molecule type" value="Genomic_DNA"/>
</dbReference>
<dbReference type="Gene3D" id="3.40.50.1010">
    <property type="entry name" value="5'-nuclease"/>
    <property type="match status" value="1"/>
</dbReference>
<reference evidence="10 11" key="1">
    <citation type="submission" date="2021-08" db="EMBL/GenBank/DDBJ databases">
        <authorList>
            <person name="Peeters C."/>
        </authorList>
    </citation>
    <scope>NUCLEOTIDE SEQUENCE [LARGE SCALE GENOMIC DNA]</scope>
    <source>
        <strain evidence="10 11">LMG 23994</strain>
    </source>
</reference>
<dbReference type="Pfam" id="PF01850">
    <property type="entry name" value="PIN"/>
    <property type="match status" value="1"/>
</dbReference>
<proteinExistence type="inferred from homology"/>
<dbReference type="SUPFAM" id="SSF88723">
    <property type="entry name" value="PIN domain-like"/>
    <property type="match status" value="1"/>
</dbReference>